<evidence type="ECO:0000313" key="2">
    <source>
        <dbReference type="EMBL" id="VEL27347.1"/>
    </source>
</evidence>
<gene>
    <name evidence="2" type="ORF">PXEA_LOCUS20787</name>
</gene>
<accession>A0A3S5AWW5</accession>
<reference evidence="2" key="1">
    <citation type="submission" date="2018-11" db="EMBL/GenBank/DDBJ databases">
        <authorList>
            <consortium name="Pathogen Informatics"/>
        </authorList>
    </citation>
    <scope>NUCLEOTIDE SEQUENCE</scope>
</reference>
<dbReference type="AlphaFoldDB" id="A0A3S5AWW5"/>
<comment type="caution">
    <text evidence="2">The sequence shown here is derived from an EMBL/GenBank/DDBJ whole genome shotgun (WGS) entry which is preliminary data.</text>
</comment>
<feature type="compositionally biased region" description="Basic residues" evidence="1">
    <location>
        <begin position="127"/>
        <end position="136"/>
    </location>
</feature>
<feature type="compositionally biased region" description="Polar residues" evidence="1">
    <location>
        <begin position="28"/>
        <end position="44"/>
    </location>
</feature>
<sequence>MILQPTLQSRLPEPSGPEARQDCHSDRLQSASQPQLRLTQSTGPFSPYFTCSFEQSSVLPDSATHTASSGEQSTSPLKRIALVTDGQHGKDHYQSKRKKQPKMHGNLQQTSPSVSKPNEQVSIHNSSQHRLRRHKSQHQDHELHQKMPEIPVCSEQSSEAKEQIAIVSHTAGQFTQLTLQLDSMRLMLILDWLLRGLSILSCSVCPRTDAETGDQEHTVTNPTLDSDSAQSL</sequence>
<dbReference type="Proteomes" id="UP000784294">
    <property type="component" value="Unassembled WGS sequence"/>
</dbReference>
<keyword evidence="3" id="KW-1185">Reference proteome</keyword>
<name>A0A3S5AWW5_9PLAT</name>
<evidence type="ECO:0000313" key="3">
    <source>
        <dbReference type="Proteomes" id="UP000784294"/>
    </source>
</evidence>
<feature type="compositionally biased region" description="Polar residues" evidence="1">
    <location>
        <begin position="218"/>
        <end position="232"/>
    </location>
</feature>
<feature type="region of interest" description="Disordered" evidence="1">
    <location>
        <begin position="86"/>
        <end position="137"/>
    </location>
</feature>
<protein>
    <submittedName>
        <fullName evidence="2">Uncharacterized protein</fullName>
    </submittedName>
</protein>
<dbReference type="EMBL" id="CAAALY010086632">
    <property type="protein sequence ID" value="VEL27347.1"/>
    <property type="molecule type" value="Genomic_DNA"/>
</dbReference>
<feature type="compositionally biased region" description="Polar residues" evidence="1">
    <location>
        <begin position="106"/>
        <end position="126"/>
    </location>
</feature>
<feature type="region of interest" description="Disordered" evidence="1">
    <location>
        <begin position="210"/>
        <end position="232"/>
    </location>
</feature>
<proteinExistence type="predicted"/>
<feature type="region of interest" description="Disordered" evidence="1">
    <location>
        <begin position="1"/>
        <end position="44"/>
    </location>
</feature>
<evidence type="ECO:0000256" key="1">
    <source>
        <dbReference type="SAM" id="MobiDB-lite"/>
    </source>
</evidence>
<organism evidence="2 3">
    <name type="scientific">Protopolystoma xenopodis</name>
    <dbReference type="NCBI Taxonomy" id="117903"/>
    <lineage>
        <taxon>Eukaryota</taxon>
        <taxon>Metazoa</taxon>
        <taxon>Spiralia</taxon>
        <taxon>Lophotrochozoa</taxon>
        <taxon>Platyhelminthes</taxon>
        <taxon>Monogenea</taxon>
        <taxon>Polyopisthocotylea</taxon>
        <taxon>Polystomatidea</taxon>
        <taxon>Polystomatidae</taxon>
        <taxon>Protopolystoma</taxon>
    </lineage>
</organism>